<feature type="compositionally biased region" description="Basic and acidic residues" evidence="1">
    <location>
        <begin position="264"/>
        <end position="275"/>
    </location>
</feature>
<evidence type="ECO:0000313" key="2">
    <source>
        <dbReference type="EMBL" id="KGN48200.1"/>
    </source>
</evidence>
<dbReference type="AlphaFoldDB" id="A0A0A0KER9"/>
<dbReference type="Gramene" id="KGN48200">
    <property type="protein sequence ID" value="KGN48200"/>
    <property type="gene ID" value="Csa_6G448080"/>
</dbReference>
<keyword evidence="3" id="KW-1185">Reference proteome</keyword>
<gene>
    <name evidence="2" type="ORF">Csa_6G448080</name>
</gene>
<sequence>MDPSNVDDGDHFLPAANTRRREIPMDPSNALHPANVYDGDHFLPAANTSLREIPKSPPMCLLYGYILAGNQPSDHAAFKIQYLSCSFEDNGEIFGGQENEHGECVFDIYFSQDDNDYLVKLVFGPVLELSDEDSQQEEEELESDHSYDYDEEIFEDEQSDDNLEPVGYRICNLYFPGDFYYVVRLVFENEEEDRFLVKEDEFLFEKLQRAAGISSDGGEEEEEEEDQEEEEEEAVPTIVDKSSGDLGEIVSENSSKLMELKIEEHDDDVRVELPETGKGTENGIK</sequence>
<feature type="region of interest" description="Disordered" evidence="1">
    <location>
        <begin position="264"/>
        <end position="285"/>
    </location>
</feature>
<reference evidence="2 3" key="3">
    <citation type="journal article" date="2010" name="BMC Genomics">
        <title>Transcriptome sequencing and comparative analysis of cucumber flowers with different sex types.</title>
        <authorList>
            <person name="Guo S."/>
            <person name="Zheng Y."/>
            <person name="Joung J.G."/>
            <person name="Liu S."/>
            <person name="Zhang Z."/>
            <person name="Crasta O.R."/>
            <person name="Sobral B.W."/>
            <person name="Xu Y."/>
            <person name="Huang S."/>
            <person name="Fei Z."/>
        </authorList>
    </citation>
    <scope>NUCLEOTIDE SEQUENCE [LARGE SCALE GENOMIC DNA]</scope>
    <source>
        <strain evidence="3">cv. 9930</strain>
    </source>
</reference>
<organism evidence="2 3">
    <name type="scientific">Cucumis sativus</name>
    <name type="common">Cucumber</name>
    <dbReference type="NCBI Taxonomy" id="3659"/>
    <lineage>
        <taxon>Eukaryota</taxon>
        <taxon>Viridiplantae</taxon>
        <taxon>Streptophyta</taxon>
        <taxon>Embryophyta</taxon>
        <taxon>Tracheophyta</taxon>
        <taxon>Spermatophyta</taxon>
        <taxon>Magnoliopsida</taxon>
        <taxon>eudicotyledons</taxon>
        <taxon>Gunneridae</taxon>
        <taxon>Pentapetalae</taxon>
        <taxon>rosids</taxon>
        <taxon>fabids</taxon>
        <taxon>Cucurbitales</taxon>
        <taxon>Cucurbitaceae</taxon>
        <taxon>Benincaseae</taxon>
        <taxon>Cucumis</taxon>
    </lineage>
</organism>
<feature type="region of interest" description="Disordered" evidence="1">
    <location>
        <begin position="210"/>
        <end position="246"/>
    </location>
</feature>
<reference evidence="2 3" key="4">
    <citation type="journal article" date="2011" name="BMC Genomics">
        <title>RNA-Seq improves annotation of protein-coding genes in the cucumber genome.</title>
        <authorList>
            <person name="Li Z."/>
            <person name="Zhang Z."/>
            <person name="Yan P."/>
            <person name="Huang S."/>
            <person name="Fei Z."/>
            <person name="Lin K."/>
        </authorList>
    </citation>
    <scope>NUCLEOTIDE SEQUENCE [LARGE SCALE GENOMIC DNA]</scope>
    <source>
        <strain evidence="3">cv. 9930</strain>
    </source>
</reference>
<dbReference type="EMBL" id="CM002927">
    <property type="protein sequence ID" value="KGN48200.1"/>
    <property type="molecule type" value="Genomic_DNA"/>
</dbReference>
<dbReference type="Proteomes" id="UP000029981">
    <property type="component" value="Chromosome 6"/>
</dbReference>
<feature type="compositionally biased region" description="Acidic residues" evidence="1">
    <location>
        <begin position="130"/>
        <end position="142"/>
    </location>
</feature>
<reference evidence="2 3" key="2">
    <citation type="journal article" date="2009" name="PLoS ONE">
        <title>An integrated genetic and cytogenetic map of the cucumber genome.</title>
        <authorList>
            <person name="Ren Y."/>
            <person name="Zhang Z."/>
            <person name="Liu J."/>
            <person name="Staub J.E."/>
            <person name="Han Y."/>
            <person name="Cheng Z."/>
            <person name="Li X."/>
            <person name="Lu J."/>
            <person name="Miao H."/>
            <person name="Kang H."/>
            <person name="Xie B."/>
            <person name="Gu X."/>
            <person name="Wang X."/>
            <person name="Du Y."/>
            <person name="Jin W."/>
            <person name="Huang S."/>
        </authorList>
    </citation>
    <scope>NUCLEOTIDE SEQUENCE [LARGE SCALE GENOMIC DNA]</scope>
    <source>
        <strain evidence="3">cv. 9930</strain>
    </source>
</reference>
<reference evidence="2 3" key="1">
    <citation type="journal article" date="2009" name="Nat. Genet.">
        <title>The genome of the cucumber, Cucumis sativus L.</title>
        <authorList>
            <person name="Huang S."/>
            <person name="Li R."/>
            <person name="Zhang Z."/>
            <person name="Li L."/>
            <person name="Gu X."/>
            <person name="Fan W."/>
            <person name="Lucas W.J."/>
            <person name="Wang X."/>
            <person name="Xie B."/>
            <person name="Ni P."/>
            <person name="Ren Y."/>
            <person name="Zhu H."/>
            <person name="Li J."/>
            <person name="Lin K."/>
            <person name="Jin W."/>
            <person name="Fei Z."/>
            <person name="Li G."/>
            <person name="Staub J."/>
            <person name="Kilian A."/>
            <person name="van der Vossen E.A."/>
            <person name="Wu Y."/>
            <person name="Guo J."/>
            <person name="He J."/>
            <person name="Jia Z."/>
            <person name="Ren Y."/>
            <person name="Tian G."/>
            <person name="Lu Y."/>
            <person name="Ruan J."/>
            <person name="Qian W."/>
            <person name="Wang M."/>
            <person name="Huang Q."/>
            <person name="Li B."/>
            <person name="Xuan Z."/>
            <person name="Cao J."/>
            <person name="Asan"/>
            <person name="Wu Z."/>
            <person name="Zhang J."/>
            <person name="Cai Q."/>
            <person name="Bai Y."/>
            <person name="Zhao B."/>
            <person name="Han Y."/>
            <person name="Li Y."/>
            <person name="Li X."/>
            <person name="Wang S."/>
            <person name="Shi Q."/>
            <person name="Liu S."/>
            <person name="Cho W.K."/>
            <person name="Kim J.Y."/>
            <person name="Xu Y."/>
            <person name="Heller-Uszynska K."/>
            <person name="Miao H."/>
            <person name="Cheng Z."/>
            <person name="Zhang S."/>
            <person name="Wu J."/>
            <person name="Yang Y."/>
            <person name="Kang H."/>
            <person name="Li M."/>
            <person name="Liang H."/>
            <person name="Ren X."/>
            <person name="Shi Z."/>
            <person name="Wen M."/>
            <person name="Jian M."/>
            <person name="Yang H."/>
            <person name="Zhang G."/>
            <person name="Yang Z."/>
            <person name="Chen R."/>
            <person name="Liu S."/>
            <person name="Li J."/>
            <person name="Ma L."/>
            <person name="Liu H."/>
            <person name="Zhou Y."/>
            <person name="Zhao J."/>
            <person name="Fang X."/>
            <person name="Li G."/>
            <person name="Fang L."/>
            <person name="Li Y."/>
            <person name="Liu D."/>
            <person name="Zheng H."/>
            <person name="Zhang Y."/>
            <person name="Qin N."/>
            <person name="Li Z."/>
            <person name="Yang G."/>
            <person name="Yang S."/>
            <person name="Bolund L."/>
            <person name="Kristiansen K."/>
            <person name="Zheng H."/>
            <person name="Li S."/>
            <person name="Zhang X."/>
            <person name="Yang H."/>
            <person name="Wang J."/>
            <person name="Sun R."/>
            <person name="Zhang B."/>
            <person name="Jiang S."/>
            <person name="Wang J."/>
            <person name="Du Y."/>
            <person name="Li S."/>
        </authorList>
    </citation>
    <scope>NUCLEOTIDE SEQUENCE [LARGE SCALE GENOMIC DNA]</scope>
    <source>
        <strain evidence="3">cv. 9930</strain>
    </source>
</reference>
<evidence type="ECO:0000313" key="3">
    <source>
        <dbReference type="Proteomes" id="UP000029981"/>
    </source>
</evidence>
<feature type="compositionally biased region" description="Acidic residues" evidence="1">
    <location>
        <begin position="217"/>
        <end position="234"/>
    </location>
</feature>
<protein>
    <submittedName>
        <fullName evidence="2">Uncharacterized protein</fullName>
    </submittedName>
</protein>
<feature type="region of interest" description="Disordered" evidence="1">
    <location>
        <begin position="130"/>
        <end position="149"/>
    </location>
</feature>
<accession>A0A0A0KER9</accession>
<proteinExistence type="predicted"/>
<name>A0A0A0KER9_CUCSA</name>
<evidence type="ECO:0000256" key="1">
    <source>
        <dbReference type="SAM" id="MobiDB-lite"/>
    </source>
</evidence>